<dbReference type="PANTHER" id="PTHR33175">
    <property type="entry name" value="DNA-BINDING PROTEIN HU"/>
    <property type="match status" value="1"/>
</dbReference>
<dbReference type="STRING" id="1797469.A3F08_01585"/>
<dbReference type="GO" id="GO:0003677">
    <property type="term" value="F:DNA binding"/>
    <property type="evidence" value="ECO:0007669"/>
    <property type="project" value="UniProtKB-KW"/>
</dbReference>
<dbReference type="Proteomes" id="UP000176451">
    <property type="component" value="Unassembled WGS sequence"/>
</dbReference>
<dbReference type="InterPro" id="IPR000119">
    <property type="entry name" value="Hist_DNA-bd"/>
</dbReference>
<dbReference type="Pfam" id="PF00216">
    <property type="entry name" value="Bac_DNA_binding"/>
    <property type="match status" value="1"/>
</dbReference>
<dbReference type="InterPro" id="IPR010992">
    <property type="entry name" value="IHF-like_DNA-bd_dom_sf"/>
</dbReference>
<dbReference type="GO" id="GO:0030261">
    <property type="term" value="P:chromosome condensation"/>
    <property type="evidence" value="ECO:0007669"/>
    <property type="project" value="UniProtKB-KW"/>
</dbReference>
<keyword evidence="2" id="KW-0238">DNA-binding</keyword>
<gene>
    <name evidence="4" type="ORF">A3F08_01585</name>
</gene>
<accession>A0A1F5EKJ3</accession>
<evidence type="ECO:0000256" key="1">
    <source>
        <dbReference type="ARBA" id="ARBA00023067"/>
    </source>
</evidence>
<comment type="caution">
    <text evidence="4">The sequence shown here is derived from an EMBL/GenBank/DDBJ whole genome shotgun (WGS) entry which is preliminary data.</text>
</comment>
<dbReference type="PRINTS" id="PR01727">
    <property type="entry name" value="DNABINDINGHU"/>
</dbReference>
<organism evidence="4 5">
    <name type="scientific">Candidatus Berkelbacteria bacterium RIFCSPHIGHO2_12_FULL_36_9</name>
    <dbReference type="NCBI Taxonomy" id="1797469"/>
    <lineage>
        <taxon>Bacteria</taxon>
        <taxon>Candidatus Berkelbacteria</taxon>
    </lineage>
</organism>
<evidence type="ECO:0000313" key="4">
    <source>
        <dbReference type="EMBL" id="OGD67863.1"/>
    </source>
</evidence>
<proteinExistence type="inferred from homology"/>
<reference evidence="4 5" key="1">
    <citation type="journal article" date="2016" name="Nat. Commun.">
        <title>Thousands of microbial genomes shed light on interconnected biogeochemical processes in an aquifer system.</title>
        <authorList>
            <person name="Anantharaman K."/>
            <person name="Brown C.T."/>
            <person name="Hug L.A."/>
            <person name="Sharon I."/>
            <person name="Castelle C.J."/>
            <person name="Probst A.J."/>
            <person name="Thomas B.C."/>
            <person name="Singh A."/>
            <person name="Wilkins M.J."/>
            <person name="Karaoz U."/>
            <person name="Brodie E.L."/>
            <person name="Williams K.H."/>
            <person name="Hubbard S.S."/>
            <person name="Banfield J.F."/>
        </authorList>
    </citation>
    <scope>NUCLEOTIDE SEQUENCE [LARGE SCALE GENOMIC DNA]</scope>
</reference>
<dbReference type="Gene3D" id="4.10.520.10">
    <property type="entry name" value="IHF-like DNA-binding proteins"/>
    <property type="match status" value="1"/>
</dbReference>
<evidence type="ECO:0000313" key="5">
    <source>
        <dbReference type="Proteomes" id="UP000176451"/>
    </source>
</evidence>
<sequence>MNKNDLIEELAKQAGISKQQAQGIVDAFVVTIKDALKKSEKVMISGLGTFMLAKRQGYTGKNPQTGQKVEIPTMIFPYFKVSRVLKESIK</sequence>
<protein>
    <recommendedName>
        <fullName evidence="6">DNA-binding protein</fullName>
    </recommendedName>
</protein>
<name>A0A1F5EKJ3_9BACT</name>
<comment type="similarity">
    <text evidence="3">Belongs to the bacterial histone-like protein family.</text>
</comment>
<dbReference type="EMBL" id="MEZV01000006">
    <property type="protein sequence ID" value="OGD67863.1"/>
    <property type="molecule type" value="Genomic_DNA"/>
</dbReference>
<evidence type="ECO:0008006" key="6">
    <source>
        <dbReference type="Google" id="ProtNLM"/>
    </source>
</evidence>
<keyword evidence="1" id="KW-0226">DNA condensation</keyword>
<evidence type="ECO:0000256" key="3">
    <source>
        <dbReference type="RuleBase" id="RU003939"/>
    </source>
</evidence>
<dbReference type="SUPFAM" id="SSF47729">
    <property type="entry name" value="IHF-like DNA-binding proteins"/>
    <property type="match status" value="1"/>
</dbReference>
<dbReference type="PANTHER" id="PTHR33175:SF3">
    <property type="entry name" value="DNA-BINDING PROTEIN HU-BETA"/>
    <property type="match status" value="1"/>
</dbReference>
<dbReference type="CDD" id="cd13831">
    <property type="entry name" value="HU"/>
    <property type="match status" value="1"/>
</dbReference>
<dbReference type="SMART" id="SM00411">
    <property type="entry name" value="BHL"/>
    <property type="match status" value="1"/>
</dbReference>
<dbReference type="GO" id="GO:0005829">
    <property type="term" value="C:cytosol"/>
    <property type="evidence" value="ECO:0007669"/>
    <property type="project" value="TreeGrafter"/>
</dbReference>
<evidence type="ECO:0000256" key="2">
    <source>
        <dbReference type="ARBA" id="ARBA00023125"/>
    </source>
</evidence>
<dbReference type="GO" id="GO:0030527">
    <property type="term" value="F:structural constituent of chromatin"/>
    <property type="evidence" value="ECO:0007669"/>
    <property type="project" value="InterPro"/>
</dbReference>
<dbReference type="AlphaFoldDB" id="A0A1F5EKJ3"/>